<accession>A0A1L7QZS9</accession>
<organism evidence="1 2">
    <name type="scientific">Brucella phage Bk2</name>
    <dbReference type="NCBI Taxonomy" id="1277896"/>
    <lineage>
        <taxon>Viruses</taxon>
        <taxon>Duplodnaviria</taxon>
        <taxon>Heunggongvirae</taxon>
        <taxon>Uroviricota</taxon>
        <taxon>Caudoviricetes</taxon>
        <taxon>Perisivirus</taxon>
        <taxon>Perisivirus Pr</taxon>
    </lineage>
</organism>
<gene>
    <name evidence="1" type="primary">Bk2_ORF23</name>
</gene>
<evidence type="ECO:0000313" key="1">
    <source>
        <dbReference type="EMBL" id="CCP51081.1"/>
    </source>
</evidence>
<name>A0A1L7QZS9_9CAUD</name>
<sequence>MVDIRPKGLPPAILPLRTGDAVIIDQGADGVRQTNPPRMAIDMREKDGS</sequence>
<evidence type="ECO:0000313" key="2">
    <source>
        <dbReference type="Proteomes" id="UP000225882"/>
    </source>
</evidence>
<dbReference type="Proteomes" id="UP000225882">
    <property type="component" value="Segment"/>
</dbReference>
<reference evidence="1 2" key="1">
    <citation type="submission" date="2012-12" db="EMBL/GenBank/DDBJ databases">
        <authorList>
            <person name="Eram S.M."/>
            <person name="Ma K."/>
        </authorList>
    </citation>
    <scope>NUCLEOTIDE SEQUENCE [LARGE SCALE GENOMIC DNA]</scope>
</reference>
<protein>
    <submittedName>
        <fullName evidence="1">Uncharacterized protein</fullName>
    </submittedName>
</protein>
<dbReference type="EMBL" id="HF569088">
    <property type="protein sequence ID" value="CCP51081.1"/>
    <property type="molecule type" value="Genomic_DNA"/>
</dbReference>
<proteinExistence type="predicted"/>
<reference evidence="1 2" key="2">
    <citation type="submission" date="2017-01" db="EMBL/GenBank/DDBJ databases">
        <title>Complete nucleotide sequence of different virulent Brucella phage genomes.</title>
        <authorList>
            <person name="Hammerl J.A."/>
            <person name="Hertwig S."/>
        </authorList>
    </citation>
    <scope>NUCLEOTIDE SEQUENCE [LARGE SCALE GENOMIC DNA]</scope>
</reference>